<evidence type="ECO:0000256" key="4">
    <source>
        <dbReference type="ARBA" id="ARBA00022538"/>
    </source>
</evidence>
<feature type="transmembrane region" description="Helical" evidence="10">
    <location>
        <begin position="280"/>
        <end position="298"/>
    </location>
</feature>
<feature type="transmembrane region" description="Helical" evidence="10">
    <location>
        <begin position="375"/>
        <end position="394"/>
    </location>
</feature>
<protein>
    <submittedName>
        <fullName evidence="12">Kef-type potassium/proton antiporter, CPA2 family</fullName>
    </submittedName>
</protein>
<gene>
    <name evidence="12" type="ORF">SAMN06295970_111107</name>
</gene>
<dbReference type="InterPro" id="IPR003148">
    <property type="entry name" value="RCK_N"/>
</dbReference>
<keyword evidence="7 10" id="KW-1133">Transmembrane helix</keyword>
<evidence type="ECO:0000313" key="13">
    <source>
        <dbReference type="Proteomes" id="UP001158049"/>
    </source>
</evidence>
<feature type="domain" description="RCK N-terminal" evidence="11">
    <location>
        <begin position="418"/>
        <end position="535"/>
    </location>
</feature>
<dbReference type="SUPFAM" id="SSF51735">
    <property type="entry name" value="NAD(P)-binding Rossmann-fold domains"/>
    <property type="match status" value="1"/>
</dbReference>
<evidence type="ECO:0000256" key="1">
    <source>
        <dbReference type="ARBA" id="ARBA00004141"/>
    </source>
</evidence>
<feature type="transmembrane region" description="Helical" evidence="10">
    <location>
        <begin position="310"/>
        <end position="331"/>
    </location>
</feature>
<dbReference type="InterPro" id="IPR006153">
    <property type="entry name" value="Cation/H_exchanger_TM"/>
</dbReference>
<evidence type="ECO:0000256" key="10">
    <source>
        <dbReference type="SAM" id="Phobius"/>
    </source>
</evidence>
<dbReference type="Pfam" id="PF02254">
    <property type="entry name" value="TrkA_N"/>
    <property type="match status" value="1"/>
</dbReference>
<keyword evidence="8" id="KW-0406">Ion transport</keyword>
<feature type="transmembrane region" description="Helical" evidence="10">
    <location>
        <begin position="102"/>
        <end position="124"/>
    </location>
</feature>
<organism evidence="12 13">
    <name type="scientific">Noviherbaspirillum suwonense</name>
    <dbReference type="NCBI Taxonomy" id="1224511"/>
    <lineage>
        <taxon>Bacteria</taxon>
        <taxon>Pseudomonadati</taxon>
        <taxon>Pseudomonadota</taxon>
        <taxon>Betaproteobacteria</taxon>
        <taxon>Burkholderiales</taxon>
        <taxon>Oxalobacteraceae</taxon>
        <taxon>Noviherbaspirillum</taxon>
    </lineage>
</organism>
<feature type="transmembrane region" description="Helical" evidence="10">
    <location>
        <begin position="34"/>
        <end position="51"/>
    </location>
</feature>
<comment type="caution">
    <text evidence="12">The sequence shown here is derived from an EMBL/GenBank/DDBJ whole genome shotgun (WGS) entry which is preliminary data.</text>
</comment>
<keyword evidence="4" id="KW-0633">Potassium transport</keyword>
<feature type="transmembrane region" description="Helical" evidence="10">
    <location>
        <begin position="192"/>
        <end position="214"/>
    </location>
</feature>
<evidence type="ECO:0000256" key="7">
    <source>
        <dbReference type="ARBA" id="ARBA00022989"/>
    </source>
</evidence>
<dbReference type="PANTHER" id="PTHR46157:SF4">
    <property type="entry name" value="K(+) EFFLUX ANTIPORTER 3, CHLOROPLASTIC"/>
    <property type="match status" value="1"/>
</dbReference>
<dbReference type="RefSeq" id="WP_283443138.1">
    <property type="nucleotide sequence ID" value="NZ_FXUL01000011.1"/>
</dbReference>
<dbReference type="EMBL" id="FXUL01000011">
    <property type="protein sequence ID" value="SMP66051.1"/>
    <property type="molecule type" value="Genomic_DNA"/>
</dbReference>
<reference evidence="12 13" key="1">
    <citation type="submission" date="2017-05" db="EMBL/GenBank/DDBJ databases">
        <authorList>
            <person name="Varghese N."/>
            <person name="Submissions S."/>
        </authorList>
    </citation>
    <scope>NUCLEOTIDE SEQUENCE [LARGE SCALE GENOMIC DNA]</scope>
    <source>
        <strain evidence="12 13">DSM 26001</strain>
    </source>
</reference>
<evidence type="ECO:0000259" key="11">
    <source>
        <dbReference type="PROSITE" id="PS51201"/>
    </source>
</evidence>
<evidence type="ECO:0000256" key="2">
    <source>
        <dbReference type="ARBA" id="ARBA00022448"/>
    </source>
</evidence>
<dbReference type="Pfam" id="PF00999">
    <property type="entry name" value="Na_H_Exchanger"/>
    <property type="match status" value="1"/>
</dbReference>
<evidence type="ECO:0000256" key="3">
    <source>
        <dbReference type="ARBA" id="ARBA00022449"/>
    </source>
</evidence>
<proteinExistence type="predicted"/>
<keyword evidence="2" id="KW-0813">Transport</keyword>
<keyword evidence="5 10" id="KW-0812">Transmembrane</keyword>
<feature type="transmembrane region" description="Helical" evidence="10">
    <location>
        <begin position="6"/>
        <end position="27"/>
    </location>
</feature>
<dbReference type="PROSITE" id="PS51201">
    <property type="entry name" value="RCK_N"/>
    <property type="match status" value="1"/>
</dbReference>
<keyword evidence="3" id="KW-0050">Antiport</keyword>
<evidence type="ECO:0000256" key="5">
    <source>
        <dbReference type="ARBA" id="ARBA00022692"/>
    </source>
</evidence>
<keyword evidence="13" id="KW-1185">Reference proteome</keyword>
<sequence length="581" mass="62200">MQHTDALPFLREALLFLALAGVLMPLLQRLNINQVLGFLGAGVIVGPYGLGLWAGEHSWLRYLVFQRPQGIAPLAELGVLFLMFMIGLELSASRLWALRRWVIGGGGAQVLLSALAIGLLAWLFGNRAEAALVLGLVLSLSSTAVVMQLLTERQALGYPLGQAAFSILMMQDLAVVPIFILLGVLAGGTGAGWLPLLGLTLAKSVAAVALIYLLGRRALEPLLRLFLRQRQPEVFMALTLLITLGIAGLTAAAGLSLALGAFLAGLLLAETQFRHEVEVVIAPFRNLLMGLFFMSVGMQTDLREAAGAPFWLLLSVPGLFIVKAAVVSLVLRVGGLPWGRAVEGGLLLGQGGEFAFIVVGQAVASRLLAPEVGHFMMLVVACSMFATPLAARLGRRYGDWWQRRHPLPAAPEVPAPQANHVIIVGFGRIGRMLAQILDSQGIAYVAIDNDPQLVAQLPDQAGRLHYGDAARGELLHRLAAGRAAAIVLTMDHSASALHAARTIRRDYPDVQLFARARDEAHAEALLRAGASLVVPETLESGLQLSQFVLHSLGFPEPAAAQVIQQERQRRIEAIQDSSPAL</sequence>
<dbReference type="Gene3D" id="1.20.1530.20">
    <property type="match status" value="1"/>
</dbReference>
<name>A0ABY1QDM6_9BURK</name>
<feature type="transmembrane region" description="Helical" evidence="10">
    <location>
        <begin position="130"/>
        <end position="151"/>
    </location>
</feature>
<feature type="transmembrane region" description="Helical" evidence="10">
    <location>
        <begin position="235"/>
        <end position="268"/>
    </location>
</feature>
<accession>A0ABY1QDM6</accession>
<feature type="transmembrane region" description="Helical" evidence="10">
    <location>
        <begin position="71"/>
        <end position="90"/>
    </location>
</feature>
<evidence type="ECO:0000256" key="6">
    <source>
        <dbReference type="ARBA" id="ARBA00022958"/>
    </source>
</evidence>
<dbReference type="Proteomes" id="UP001158049">
    <property type="component" value="Unassembled WGS sequence"/>
</dbReference>
<evidence type="ECO:0000256" key="8">
    <source>
        <dbReference type="ARBA" id="ARBA00023065"/>
    </source>
</evidence>
<dbReference type="InterPro" id="IPR038770">
    <property type="entry name" value="Na+/solute_symporter_sf"/>
</dbReference>
<evidence type="ECO:0000313" key="12">
    <source>
        <dbReference type="EMBL" id="SMP66051.1"/>
    </source>
</evidence>
<feature type="transmembrane region" description="Helical" evidence="10">
    <location>
        <begin position="163"/>
        <end position="186"/>
    </location>
</feature>
<keyword evidence="6" id="KW-0630">Potassium</keyword>
<dbReference type="PANTHER" id="PTHR46157">
    <property type="entry name" value="K(+) EFFLUX ANTIPORTER 3, CHLOROPLASTIC"/>
    <property type="match status" value="1"/>
</dbReference>
<dbReference type="InterPro" id="IPR036291">
    <property type="entry name" value="NAD(P)-bd_dom_sf"/>
</dbReference>
<evidence type="ECO:0000256" key="9">
    <source>
        <dbReference type="ARBA" id="ARBA00023136"/>
    </source>
</evidence>
<dbReference type="Gene3D" id="3.40.50.720">
    <property type="entry name" value="NAD(P)-binding Rossmann-like Domain"/>
    <property type="match status" value="1"/>
</dbReference>
<comment type="subcellular location">
    <subcellularLocation>
        <location evidence="1">Membrane</location>
        <topology evidence="1">Multi-pass membrane protein</topology>
    </subcellularLocation>
</comment>
<keyword evidence="9 10" id="KW-0472">Membrane</keyword>